<sequence length="253" mass="28090">MKTLLNWIYGLGAYLAGFVALLYFVGFSVGVLTPVNVDRGGTASPGWAWLVDLALIAGFGLQHSIMARPGFKGWLTRHVPVHLERSTYLVATTLALCMLIAFWQPVPGHLWKLDDGPLAGTLTGIALGGWGLVLLTTFLISHADLFGLRQIYLHARGLPYTPVAFKAPALYRWVRHPMQLGVLIGIWSTPSMTGSHLLLAGGMTAYVLIGLLYEERDLVRQFGERYRAYQRSTPRLIPFGRSRARRFRALLDD</sequence>
<accession>A0ABZ1CJN2</accession>
<protein>
    <submittedName>
        <fullName evidence="7">Isoprenylcysteine carboxylmethyltransferase family protein</fullName>
        <ecNumber evidence="7">2.1.1.100</ecNumber>
        <ecNumber evidence="7">2.1.1.334</ecNumber>
    </submittedName>
</protein>
<evidence type="ECO:0000256" key="3">
    <source>
        <dbReference type="ARBA" id="ARBA00022692"/>
    </source>
</evidence>
<organism evidence="7 8">
    <name type="scientific">Thiobacillus sedimenti</name>
    <dbReference type="NCBI Taxonomy" id="3110231"/>
    <lineage>
        <taxon>Bacteria</taxon>
        <taxon>Pseudomonadati</taxon>
        <taxon>Pseudomonadota</taxon>
        <taxon>Betaproteobacteria</taxon>
        <taxon>Nitrosomonadales</taxon>
        <taxon>Thiobacillaceae</taxon>
        <taxon>Thiobacillus</taxon>
    </lineage>
</organism>
<evidence type="ECO:0000256" key="2">
    <source>
        <dbReference type="ARBA" id="ARBA00010631"/>
    </source>
</evidence>
<keyword evidence="8" id="KW-1185">Reference proteome</keyword>
<keyword evidence="3 6" id="KW-0812">Transmembrane</keyword>
<feature type="transmembrane region" description="Helical" evidence="6">
    <location>
        <begin position="194"/>
        <end position="213"/>
    </location>
</feature>
<evidence type="ECO:0000256" key="1">
    <source>
        <dbReference type="ARBA" id="ARBA00004141"/>
    </source>
</evidence>
<proteinExistence type="inferred from homology"/>
<feature type="transmembrane region" description="Helical" evidence="6">
    <location>
        <begin position="46"/>
        <end position="66"/>
    </location>
</feature>
<evidence type="ECO:0000256" key="5">
    <source>
        <dbReference type="ARBA" id="ARBA00023136"/>
    </source>
</evidence>
<keyword evidence="4 6" id="KW-1133">Transmembrane helix</keyword>
<dbReference type="EC" id="2.1.1.100" evidence="7"/>
<feature type="transmembrane region" description="Helical" evidence="6">
    <location>
        <begin position="7"/>
        <end position="26"/>
    </location>
</feature>
<dbReference type="EC" id="2.1.1.334" evidence="7"/>
<name>A0ABZ1CJN2_9PROT</name>
<keyword evidence="7" id="KW-0808">Transferase</keyword>
<dbReference type="Proteomes" id="UP001334732">
    <property type="component" value="Chromosome"/>
</dbReference>
<comment type="similarity">
    <text evidence="2">Belongs to the nurim family.</text>
</comment>
<reference evidence="7 8" key="1">
    <citation type="submission" date="2023-12" db="EMBL/GenBank/DDBJ databases">
        <title>Thiobacillus sedimentum sp. nov., a chemolithoautotrophic sulfur-oxidizing bacterium isolated from freshwater sediment.</title>
        <authorList>
            <person name="Luo J."/>
            <person name="Dai C."/>
        </authorList>
    </citation>
    <scope>NUCLEOTIDE SEQUENCE [LARGE SCALE GENOMIC DNA]</scope>
    <source>
        <strain evidence="7 8">SCUT-2</strain>
    </source>
</reference>
<evidence type="ECO:0000256" key="6">
    <source>
        <dbReference type="SAM" id="Phobius"/>
    </source>
</evidence>
<dbReference type="Gene3D" id="1.20.120.1630">
    <property type="match status" value="1"/>
</dbReference>
<dbReference type="PANTHER" id="PTHR31040:SF1">
    <property type="entry name" value="NURIM"/>
    <property type="match status" value="1"/>
</dbReference>
<evidence type="ECO:0000313" key="8">
    <source>
        <dbReference type="Proteomes" id="UP001334732"/>
    </source>
</evidence>
<evidence type="ECO:0000313" key="7">
    <source>
        <dbReference type="EMBL" id="WRS38502.1"/>
    </source>
</evidence>
<dbReference type="PANTHER" id="PTHR31040">
    <property type="entry name" value="NURIM"/>
    <property type="match status" value="1"/>
</dbReference>
<feature type="transmembrane region" description="Helical" evidence="6">
    <location>
        <begin position="87"/>
        <end position="106"/>
    </location>
</feature>
<dbReference type="RefSeq" id="WP_324779033.1">
    <property type="nucleotide sequence ID" value="NZ_CP141769.1"/>
</dbReference>
<keyword evidence="5 6" id="KW-0472">Membrane</keyword>
<dbReference type="GO" id="GO:0032259">
    <property type="term" value="P:methylation"/>
    <property type="evidence" value="ECO:0007669"/>
    <property type="project" value="UniProtKB-KW"/>
</dbReference>
<feature type="transmembrane region" description="Helical" evidence="6">
    <location>
        <begin position="153"/>
        <end position="174"/>
    </location>
</feature>
<keyword evidence="7" id="KW-0489">Methyltransferase</keyword>
<gene>
    <name evidence="7" type="ORF">VA613_10855</name>
</gene>
<dbReference type="InterPro" id="IPR033580">
    <property type="entry name" value="Nurim-like"/>
</dbReference>
<dbReference type="EMBL" id="CP141769">
    <property type="protein sequence ID" value="WRS38502.1"/>
    <property type="molecule type" value="Genomic_DNA"/>
</dbReference>
<comment type="subcellular location">
    <subcellularLocation>
        <location evidence="1">Membrane</location>
        <topology evidence="1">Multi-pass membrane protein</topology>
    </subcellularLocation>
</comment>
<dbReference type="GO" id="GO:0004671">
    <property type="term" value="F:protein C-terminal S-isoprenylcysteine carboxyl O-methyltransferase activity"/>
    <property type="evidence" value="ECO:0007669"/>
    <property type="project" value="UniProtKB-EC"/>
</dbReference>
<feature type="transmembrane region" description="Helical" evidence="6">
    <location>
        <begin position="118"/>
        <end position="141"/>
    </location>
</feature>
<evidence type="ECO:0000256" key="4">
    <source>
        <dbReference type="ARBA" id="ARBA00022989"/>
    </source>
</evidence>